<feature type="compositionally biased region" description="Polar residues" evidence="1">
    <location>
        <begin position="94"/>
        <end position="105"/>
    </location>
</feature>
<feature type="compositionally biased region" description="Basic and acidic residues" evidence="1">
    <location>
        <begin position="76"/>
        <end position="88"/>
    </location>
</feature>
<keyword evidence="2" id="KW-0472">Membrane</keyword>
<dbReference type="EMBL" id="MU842824">
    <property type="protein sequence ID" value="KAK2033154.1"/>
    <property type="molecule type" value="Genomic_DNA"/>
</dbReference>
<feature type="compositionally biased region" description="Basic and acidic residues" evidence="1">
    <location>
        <begin position="37"/>
        <end position="49"/>
    </location>
</feature>
<reference evidence="3" key="1">
    <citation type="submission" date="2021-06" db="EMBL/GenBank/DDBJ databases">
        <title>Comparative genomics, transcriptomics and evolutionary studies reveal genomic signatures of adaptation to plant cell wall in hemibiotrophic fungi.</title>
        <authorList>
            <consortium name="DOE Joint Genome Institute"/>
            <person name="Baroncelli R."/>
            <person name="Diaz J.F."/>
            <person name="Benocci T."/>
            <person name="Peng M."/>
            <person name="Battaglia E."/>
            <person name="Haridas S."/>
            <person name="Andreopoulos W."/>
            <person name="Labutti K."/>
            <person name="Pangilinan J."/>
            <person name="Floch G.L."/>
            <person name="Makela M.R."/>
            <person name="Henrissat B."/>
            <person name="Grigoriev I.V."/>
            <person name="Crouch J.A."/>
            <person name="De Vries R.P."/>
            <person name="Sukno S.A."/>
            <person name="Thon M.R."/>
        </authorList>
    </citation>
    <scope>NUCLEOTIDE SEQUENCE</scope>
    <source>
        <strain evidence="3">MAFF235873</strain>
    </source>
</reference>
<evidence type="ECO:0000313" key="3">
    <source>
        <dbReference type="EMBL" id="KAK2033154.1"/>
    </source>
</evidence>
<dbReference type="Proteomes" id="UP001232148">
    <property type="component" value="Unassembled WGS sequence"/>
</dbReference>
<evidence type="ECO:0000256" key="2">
    <source>
        <dbReference type="SAM" id="Phobius"/>
    </source>
</evidence>
<proteinExistence type="predicted"/>
<feature type="region of interest" description="Disordered" evidence="1">
    <location>
        <begin position="1"/>
        <end position="50"/>
    </location>
</feature>
<feature type="region of interest" description="Disordered" evidence="1">
    <location>
        <begin position="67"/>
        <end position="125"/>
    </location>
</feature>
<keyword evidence="4" id="KW-1185">Reference proteome</keyword>
<evidence type="ECO:0000256" key="1">
    <source>
        <dbReference type="SAM" id="MobiDB-lite"/>
    </source>
</evidence>
<keyword evidence="2" id="KW-1133">Transmembrane helix</keyword>
<keyword evidence="2" id="KW-0812">Transmembrane</keyword>
<accession>A0AAD9HSN0</accession>
<feature type="transmembrane region" description="Helical" evidence="2">
    <location>
        <begin position="170"/>
        <end position="190"/>
    </location>
</feature>
<feature type="transmembrane region" description="Helical" evidence="2">
    <location>
        <begin position="202"/>
        <end position="223"/>
    </location>
</feature>
<feature type="compositionally biased region" description="Polar residues" evidence="1">
    <location>
        <begin position="14"/>
        <end position="36"/>
    </location>
</feature>
<sequence>MTSTSNCDVAVPDNSFTSPTNDQQTSSSKRSSNEYGQNKDKGSITRDQEPLLAELCGPTCPKFLSPRGAIQSIPEIRVESPDSRHARADAGGSVSPSNHPQSTDYLQVPRSSKPCVQHKQRALQPEPGRKRTFLGCIDRALGLHHVRTHGDHEPLANDRRYRAKRNTFRIIALFGVLMMLSLAASIALFIYFASKGGAGPEWFAWIALSAAGWIWSFLAFMVAKQSRRRVLHDAEIARQSIRLDSRVRDGTAAPVAIIGGPSANQQQLMRAGSSAAGGAAPRILAKHTGLESIQEEDWARDEEEHLDMWVAYQRTQDGDA</sequence>
<gene>
    <name evidence="3" type="ORF">LX32DRAFT_581601</name>
</gene>
<comment type="caution">
    <text evidence="3">The sequence shown here is derived from an EMBL/GenBank/DDBJ whole genome shotgun (WGS) entry which is preliminary data.</text>
</comment>
<name>A0AAD9HSN0_9PEZI</name>
<evidence type="ECO:0000313" key="4">
    <source>
        <dbReference type="Proteomes" id="UP001232148"/>
    </source>
</evidence>
<organism evidence="3 4">
    <name type="scientific">Colletotrichum zoysiae</name>
    <dbReference type="NCBI Taxonomy" id="1216348"/>
    <lineage>
        <taxon>Eukaryota</taxon>
        <taxon>Fungi</taxon>
        <taxon>Dikarya</taxon>
        <taxon>Ascomycota</taxon>
        <taxon>Pezizomycotina</taxon>
        <taxon>Sordariomycetes</taxon>
        <taxon>Hypocreomycetidae</taxon>
        <taxon>Glomerellales</taxon>
        <taxon>Glomerellaceae</taxon>
        <taxon>Colletotrichum</taxon>
        <taxon>Colletotrichum graminicola species complex</taxon>
    </lineage>
</organism>
<protein>
    <submittedName>
        <fullName evidence="3">Uncharacterized protein</fullName>
    </submittedName>
</protein>
<dbReference type="AlphaFoldDB" id="A0AAD9HSN0"/>